<dbReference type="Proteomes" id="UP000287910">
    <property type="component" value="Unassembled WGS sequence"/>
</dbReference>
<dbReference type="GO" id="GO:0008237">
    <property type="term" value="F:metallopeptidase activity"/>
    <property type="evidence" value="ECO:0007669"/>
    <property type="project" value="UniProtKB-KW"/>
</dbReference>
<dbReference type="GO" id="GO:0006508">
    <property type="term" value="P:proteolysis"/>
    <property type="evidence" value="ECO:0007669"/>
    <property type="project" value="UniProtKB-KW"/>
</dbReference>
<feature type="transmembrane region" description="Helical" evidence="1">
    <location>
        <begin position="184"/>
        <end position="203"/>
    </location>
</feature>
<gene>
    <name evidence="3" type="ORF">EK386_07775</name>
</gene>
<feature type="transmembrane region" description="Helical" evidence="1">
    <location>
        <begin position="90"/>
        <end position="112"/>
    </location>
</feature>
<feature type="transmembrane region" description="Helical" evidence="1">
    <location>
        <begin position="124"/>
        <end position="145"/>
    </location>
</feature>
<reference evidence="3 4" key="1">
    <citation type="submission" date="2018-12" db="EMBL/GenBank/DDBJ databases">
        <title>Lysinibacillus antri sp. nov., isolated from a cave soil.</title>
        <authorList>
            <person name="Narsing Rao M.P."/>
            <person name="Zhang H."/>
            <person name="Dong Z.-Y."/>
            <person name="Niu X.-K."/>
            <person name="Zhang K."/>
            <person name="Fang B.-Z."/>
            <person name="Kang Y.-Q."/>
            <person name="Xiao M."/>
            <person name="Li W.-J."/>
        </authorList>
    </citation>
    <scope>NUCLEOTIDE SEQUENCE [LARGE SCALE GENOMIC DNA]</scope>
    <source>
        <strain evidence="3 4">SYSU K30002</strain>
    </source>
</reference>
<feature type="transmembrane region" description="Helical" evidence="1">
    <location>
        <begin position="151"/>
        <end position="172"/>
    </location>
</feature>
<keyword evidence="3" id="KW-0645">Protease</keyword>
<proteinExistence type="predicted"/>
<keyword evidence="1" id="KW-1133">Transmembrane helix</keyword>
<comment type="caution">
    <text evidence="3">The sequence shown here is derived from an EMBL/GenBank/DDBJ whole genome shotgun (WGS) entry which is preliminary data.</text>
</comment>
<sequence>MEIINLLLSAVVQVILFSIIPFVWWWFSGKKEKRFFTWLGLTPINILNKKKYAITFALIIIILLIPSLIIIPLFIETSSLATSQFTNKGIGALIPALIYAFLQTGFSEELFFRGFLTKRLIHKFGFQIGNILQGLFFGVLHGMMIVPIAGVVGAIIVIFITSIAGYLMGWINEKQSGGSIITSWLVHGTVNTIASFLAMFNMIL</sequence>
<keyword evidence="1" id="KW-0472">Membrane</keyword>
<dbReference type="InterPro" id="IPR003675">
    <property type="entry name" value="Rce1/LyrA-like_dom"/>
</dbReference>
<dbReference type="GO" id="GO:0080120">
    <property type="term" value="P:CAAX-box protein maturation"/>
    <property type="evidence" value="ECO:0007669"/>
    <property type="project" value="UniProtKB-ARBA"/>
</dbReference>
<evidence type="ECO:0000313" key="4">
    <source>
        <dbReference type="Proteomes" id="UP000287910"/>
    </source>
</evidence>
<organism evidence="3 4">
    <name type="scientific">Lysinibacillus antri</name>
    <dbReference type="NCBI Taxonomy" id="2498145"/>
    <lineage>
        <taxon>Bacteria</taxon>
        <taxon>Bacillati</taxon>
        <taxon>Bacillota</taxon>
        <taxon>Bacilli</taxon>
        <taxon>Bacillales</taxon>
        <taxon>Bacillaceae</taxon>
        <taxon>Lysinibacillus</taxon>
    </lineage>
</organism>
<dbReference type="RefSeq" id="WP_126658601.1">
    <property type="nucleotide sequence ID" value="NZ_RYYR01000008.1"/>
</dbReference>
<dbReference type="Pfam" id="PF02517">
    <property type="entry name" value="Rce1-like"/>
    <property type="match status" value="1"/>
</dbReference>
<keyword evidence="3" id="KW-0378">Hydrolase</keyword>
<dbReference type="GO" id="GO:0004175">
    <property type="term" value="F:endopeptidase activity"/>
    <property type="evidence" value="ECO:0007669"/>
    <property type="project" value="UniProtKB-ARBA"/>
</dbReference>
<feature type="domain" description="CAAX prenyl protease 2/Lysostaphin resistance protein A-like" evidence="2">
    <location>
        <begin position="93"/>
        <end position="193"/>
    </location>
</feature>
<dbReference type="AlphaFoldDB" id="A0A3S0QQG9"/>
<keyword evidence="1" id="KW-0812">Transmembrane</keyword>
<evidence type="ECO:0000259" key="2">
    <source>
        <dbReference type="Pfam" id="PF02517"/>
    </source>
</evidence>
<feature type="transmembrane region" description="Helical" evidence="1">
    <location>
        <begin position="52"/>
        <end position="75"/>
    </location>
</feature>
<keyword evidence="3" id="KW-0482">Metalloprotease</keyword>
<name>A0A3S0QQG9_9BACI</name>
<accession>A0A3S0QQG9</accession>
<keyword evidence="4" id="KW-1185">Reference proteome</keyword>
<feature type="transmembrane region" description="Helical" evidence="1">
    <location>
        <begin position="6"/>
        <end position="27"/>
    </location>
</feature>
<protein>
    <submittedName>
        <fullName evidence="3">CPBP family intramembrane metalloprotease</fullName>
    </submittedName>
</protein>
<evidence type="ECO:0000256" key="1">
    <source>
        <dbReference type="SAM" id="Phobius"/>
    </source>
</evidence>
<evidence type="ECO:0000313" key="3">
    <source>
        <dbReference type="EMBL" id="RUL54018.1"/>
    </source>
</evidence>
<dbReference type="EMBL" id="RYYR01000008">
    <property type="protein sequence ID" value="RUL54018.1"/>
    <property type="molecule type" value="Genomic_DNA"/>
</dbReference>